<dbReference type="Pfam" id="PF12833">
    <property type="entry name" value="HTH_18"/>
    <property type="match status" value="1"/>
</dbReference>
<name>A0ABY4RHI2_9BACL</name>
<evidence type="ECO:0000259" key="4">
    <source>
        <dbReference type="PROSITE" id="PS01124"/>
    </source>
</evidence>
<proteinExistence type="predicted"/>
<dbReference type="PROSITE" id="PS01124">
    <property type="entry name" value="HTH_ARAC_FAMILY_2"/>
    <property type="match status" value="1"/>
</dbReference>
<organism evidence="5 6">
    <name type="scientific">Paenibacillus konkukensis</name>
    <dbReference type="NCBI Taxonomy" id="2020716"/>
    <lineage>
        <taxon>Bacteria</taxon>
        <taxon>Bacillati</taxon>
        <taxon>Bacillota</taxon>
        <taxon>Bacilli</taxon>
        <taxon>Bacillales</taxon>
        <taxon>Paenibacillaceae</taxon>
        <taxon>Paenibacillus</taxon>
    </lineage>
</organism>
<reference evidence="5" key="1">
    <citation type="submission" date="2018-02" db="EMBL/GenBank/DDBJ databases">
        <authorList>
            <person name="Kim S.-K."/>
            <person name="Jung H.-I."/>
            <person name="Lee S.-W."/>
        </authorList>
    </citation>
    <scope>NUCLEOTIDE SEQUENCE</scope>
    <source>
        <strain evidence="5">SK3146</strain>
    </source>
</reference>
<dbReference type="InterPro" id="IPR037923">
    <property type="entry name" value="HTH-like"/>
</dbReference>
<dbReference type="EMBL" id="CP027059">
    <property type="protein sequence ID" value="UQZ81311.1"/>
    <property type="molecule type" value="Genomic_DNA"/>
</dbReference>
<dbReference type="InterPro" id="IPR018060">
    <property type="entry name" value="HTH_AraC"/>
</dbReference>
<evidence type="ECO:0000256" key="1">
    <source>
        <dbReference type="ARBA" id="ARBA00023015"/>
    </source>
</evidence>
<dbReference type="RefSeq" id="WP_249863552.1">
    <property type="nucleotide sequence ID" value="NZ_CP027059.1"/>
</dbReference>
<evidence type="ECO:0000313" key="6">
    <source>
        <dbReference type="Proteomes" id="UP001057134"/>
    </source>
</evidence>
<dbReference type="PANTHER" id="PTHR43280:SF28">
    <property type="entry name" value="HTH-TYPE TRANSCRIPTIONAL ACTIVATOR RHAS"/>
    <property type="match status" value="1"/>
</dbReference>
<dbReference type="SMART" id="SM00342">
    <property type="entry name" value="HTH_ARAC"/>
    <property type="match status" value="1"/>
</dbReference>
<keyword evidence="2" id="KW-0238">DNA-binding</keyword>
<reference evidence="5" key="2">
    <citation type="journal article" date="2021" name="J Anim Sci Technol">
        <title>Complete genome sequence of Paenibacillus konkukensis sp. nov. SK3146 as a potential probiotic strain.</title>
        <authorList>
            <person name="Jung H.I."/>
            <person name="Park S."/>
            <person name="Niu K.M."/>
            <person name="Lee S.W."/>
            <person name="Kothari D."/>
            <person name="Yi K.J."/>
            <person name="Kim S.K."/>
        </authorList>
    </citation>
    <scope>NUCLEOTIDE SEQUENCE</scope>
    <source>
        <strain evidence="5">SK3146</strain>
    </source>
</reference>
<dbReference type="Proteomes" id="UP001057134">
    <property type="component" value="Chromosome"/>
</dbReference>
<keyword evidence="3" id="KW-0804">Transcription</keyword>
<dbReference type="SUPFAM" id="SSF46689">
    <property type="entry name" value="Homeodomain-like"/>
    <property type="match status" value="2"/>
</dbReference>
<accession>A0ABY4RHI2</accession>
<keyword evidence="5" id="KW-0808">Transferase</keyword>
<gene>
    <name evidence="5" type="primary">adaA_1</name>
    <name evidence="5" type="ORF">SK3146_00467</name>
</gene>
<sequence length="263" mass="30822">MLTIHSAFFDNMIPNWRNQLEAVKFHILVLITHGKVLYTLNGESRIVQAGELLLIPKGTSRVAENASEEPHQKYTVLFHYFYHNVLEESEIPYLTNGQILHLKIRNFEYVKQRFMLLYREDMEKKPFSELIRLGTLQELLALAGREAEVLDISPIKLKLAKTIQQYILENYRTPLHIEQLAELIHRSPNYTISLFKEVNGQSPIQYMHQLRMMEARNLLANSGMSVTEISQYLGYYDTSYFFKMFKKFTSMSPTAFITREEMG</sequence>
<keyword evidence="5" id="KW-0489">Methyltransferase</keyword>
<dbReference type="EC" id="2.1.1.-" evidence="5"/>
<evidence type="ECO:0000256" key="3">
    <source>
        <dbReference type="ARBA" id="ARBA00023163"/>
    </source>
</evidence>
<dbReference type="Gene3D" id="2.60.120.10">
    <property type="entry name" value="Jelly Rolls"/>
    <property type="match status" value="1"/>
</dbReference>
<dbReference type="PROSITE" id="PS00041">
    <property type="entry name" value="HTH_ARAC_FAMILY_1"/>
    <property type="match status" value="1"/>
</dbReference>
<dbReference type="SUPFAM" id="SSF51215">
    <property type="entry name" value="Regulatory protein AraC"/>
    <property type="match status" value="1"/>
</dbReference>
<keyword evidence="6" id="KW-1185">Reference proteome</keyword>
<dbReference type="InterPro" id="IPR009057">
    <property type="entry name" value="Homeodomain-like_sf"/>
</dbReference>
<evidence type="ECO:0000313" key="5">
    <source>
        <dbReference type="EMBL" id="UQZ81311.1"/>
    </source>
</evidence>
<feature type="domain" description="HTH araC/xylS-type" evidence="4">
    <location>
        <begin position="161"/>
        <end position="259"/>
    </location>
</feature>
<dbReference type="Pfam" id="PF02311">
    <property type="entry name" value="AraC_binding"/>
    <property type="match status" value="1"/>
</dbReference>
<dbReference type="GO" id="GO:0032259">
    <property type="term" value="P:methylation"/>
    <property type="evidence" value="ECO:0007669"/>
    <property type="project" value="UniProtKB-KW"/>
</dbReference>
<dbReference type="Gene3D" id="1.10.10.60">
    <property type="entry name" value="Homeodomain-like"/>
    <property type="match status" value="2"/>
</dbReference>
<dbReference type="InterPro" id="IPR018062">
    <property type="entry name" value="HTH_AraC-typ_CS"/>
</dbReference>
<dbReference type="GO" id="GO:0008168">
    <property type="term" value="F:methyltransferase activity"/>
    <property type="evidence" value="ECO:0007669"/>
    <property type="project" value="UniProtKB-KW"/>
</dbReference>
<dbReference type="InterPro" id="IPR014710">
    <property type="entry name" value="RmlC-like_jellyroll"/>
</dbReference>
<evidence type="ECO:0000256" key="2">
    <source>
        <dbReference type="ARBA" id="ARBA00023125"/>
    </source>
</evidence>
<dbReference type="InterPro" id="IPR003313">
    <property type="entry name" value="AraC-bd"/>
</dbReference>
<dbReference type="PANTHER" id="PTHR43280">
    <property type="entry name" value="ARAC-FAMILY TRANSCRIPTIONAL REGULATOR"/>
    <property type="match status" value="1"/>
</dbReference>
<protein>
    <submittedName>
        <fullName evidence="5">Bifunctional transcriptional activator/DNA repair enzyme AdaA</fullName>
        <ecNumber evidence="5">2.1.1.-</ecNumber>
    </submittedName>
</protein>
<keyword evidence="1" id="KW-0805">Transcription regulation</keyword>